<dbReference type="PANTHER" id="PTHR47331:SF5">
    <property type="entry name" value="RIBONUCLEASE H"/>
    <property type="match status" value="1"/>
</dbReference>
<dbReference type="CDD" id="cd01644">
    <property type="entry name" value="RT_pepA17"/>
    <property type="match status" value="1"/>
</dbReference>
<dbReference type="AlphaFoldDB" id="A0A8X6KYL0"/>
<dbReference type="GO" id="GO:0071897">
    <property type="term" value="P:DNA biosynthetic process"/>
    <property type="evidence" value="ECO:0007669"/>
    <property type="project" value="UniProtKB-ARBA"/>
</dbReference>
<dbReference type="Proteomes" id="UP000887116">
    <property type="component" value="Unassembled WGS sequence"/>
</dbReference>
<dbReference type="InterPro" id="IPR005312">
    <property type="entry name" value="DUF1759"/>
</dbReference>
<protein>
    <submittedName>
        <fullName evidence="2">Integrase catalytic domain-containing protein</fullName>
    </submittedName>
</protein>
<feature type="coiled-coil region" evidence="1">
    <location>
        <begin position="8"/>
        <end position="55"/>
    </location>
</feature>
<dbReference type="PANTHER" id="PTHR47331">
    <property type="entry name" value="PHD-TYPE DOMAIN-CONTAINING PROTEIN"/>
    <property type="match status" value="1"/>
</dbReference>
<name>A0A8X6KYL0_TRICU</name>
<dbReference type="Gene3D" id="3.30.70.270">
    <property type="match status" value="1"/>
</dbReference>
<comment type="caution">
    <text evidence="2">The sequence shown here is derived from an EMBL/GenBank/DDBJ whole genome shotgun (WGS) entry which is preliminary data.</text>
</comment>
<dbReference type="Pfam" id="PF05380">
    <property type="entry name" value="Peptidase_A17"/>
    <property type="match status" value="1"/>
</dbReference>
<dbReference type="Gene3D" id="3.10.10.10">
    <property type="entry name" value="HIV Type 1 Reverse Transcriptase, subunit A, domain 1"/>
    <property type="match status" value="1"/>
</dbReference>
<keyword evidence="1" id="KW-0175">Coiled coil</keyword>
<sequence length="1261" mass="142182">MDAILKQKKIVKGKLTRLVSKIDDLQNQANSESIIEVYEKDVNLIDTEVNNLNDNLLSTCTDEDFNGYEIEMHDLFSKLDTLKIILKEEMKKIVRNDNNTNACQNIANTNVNNLKLPRIELPVFTSNYMEWISFRDLFLASVGNNNTLSDSQKLQYLKLSVKGEAATLLQSIQITNYNYQKAWNALTERYENEAEIINAALSRATAIASLAKCQKEKTSVPFEAGGSKMTKTNKKFPYSSQIVSNVCVHCNSGSHFGLFVCDSFLELPIKEKWDVVKKYKLCFNCLKENKTHHISKCRAGVCKFCSKLHNSILCSKNPNNNKTFIANTVSDIHTEDSTISSNNATVPAAQAVLLPTAIVYVKDINGAFQKCRILIDSASQGSFVRESCVNLLQLKRTSVNINVDGLSSRNVGRVSGLVQLEITSLFYKNTSITVDALILPKITCDLPQFQVDASALNTFKNLQLADINCLQPSSINILLGADVFGEIMLNRHLNVPGHSLTVIETIFGWVVLGKTKLFCQRIISNHASYNAVEFQLDKFWQLEELSETKPFTNEEIACENHFKRTYTRDSTGRFTVKFPFRDSSDELGSSRDIAVHRLQQIERRFSKNQSLSDQYHKFMDDYLKLGHMELIPENEIDVPASSSFYLPHHPVPNKNCDKFRVVFDGSAKSSSGISLNDKLMVGPQLQADLTTLLLRFRMHKIAITADIEKIYRQITLHDSDFQRIVWRNSPFEPIQDFRLTRIAYGTASAPYLAIKCLQQLALNESNNFPLASKAALKDFYVDDLMSGANSLSEALELQNQLTQMVSSAGLVLRKWASNCSELLNSIDSDMRLSNTSLNIDNDDTVKTLGILWHPASDVFYFKISPLSFEGTLTKRTLLSTIAKTFDPLGWLSPITIQYKTIMQRLWKQQLKWDERVPTDIKLEWEQLANDVQFVKDINIPRFLLVDSDNLFHLFGFSDASERAYAAAIYCRSVSDTGKINVQLIIAKTRVAPLKTVSLPRLELCGALLLVKLMDFTCKALNYPISQAQFYTDSTIVLSWIGSHASRWKTFVTNRVAKIQTLSSATQWHHISGSANPADLATRGVSSSTLLTSIWLCGPKFLHETFPFQTDSSVPTLNDAVPEERYCTLQSIIVPNHLPDGNDLLHKFSSLSKLKRVISYCLRFINNCKNSKDKTNGFLKTNELNNAIGLRGSSIPYVEFEDECGSTSEEVKMEPAITFDCTHCDYRSPTQKGLRSHRITVHKIGVGRRTLDTHGRPLTYFV</sequence>
<evidence type="ECO:0000313" key="3">
    <source>
        <dbReference type="Proteomes" id="UP000887116"/>
    </source>
</evidence>
<organism evidence="2 3">
    <name type="scientific">Trichonephila clavata</name>
    <name type="common">Joro spider</name>
    <name type="synonym">Nephila clavata</name>
    <dbReference type="NCBI Taxonomy" id="2740835"/>
    <lineage>
        <taxon>Eukaryota</taxon>
        <taxon>Metazoa</taxon>
        <taxon>Ecdysozoa</taxon>
        <taxon>Arthropoda</taxon>
        <taxon>Chelicerata</taxon>
        <taxon>Arachnida</taxon>
        <taxon>Araneae</taxon>
        <taxon>Araneomorphae</taxon>
        <taxon>Entelegynae</taxon>
        <taxon>Araneoidea</taxon>
        <taxon>Nephilidae</taxon>
        <taxon>Trichonephila</taxon>
    </lineage>
</organism>
<reference evidence="2" key="1">
    <citation type="submission" date="2020-07" db="EMBL/GenBank/DDBJ databases">
        <title>Multicomponent nature underlies the extraordinary mechanical properties of spider dragline silk.</title>
        <authorList>
            <person name="Kono N."/>
            <person name="Nakamura H."/>
            <person name="Mori M."/>
            <person name="Yoshida Y."/>
            <person name="Ohtoshi R."/>
            <person name="Malay A.D."/>
            <person name="Moran D.A.P."/>
            <person name="Tomita M."/>
            <person name="Numata K."/>
            <person name="Arakawa K."/>
        </authorList>
    </citation>
    <scope>NUCLEOTIDE SEQUENCE</scope>
</reference>
<evidence type="ECO:0000313" key="2">
    <source>
        <dbReference type="EMBL" id="GFQ88921.1"/>
    </source>
</evidence>
<dbReference type="InterPro" id="IPR043502">
    <property type="entry name" value="DNA/RNA_pol_sf"/>
</dbReference>
<accession>A0A8X6KYL0</accession>
<proteinExistence type="predicted"/>
<dbReference type="OrthoDB" id="6429879at2759"/>
<dbReference type="Pfam" id="PF03564">
    <property type="entry name" value="DUF1759"/>
    <property type="match status" value="1"/>
</dbReference>
<keyword evidence="3" id="KW-1185">Reference proteome</keyword>
<dbReference type="InterPro" id="IPR043128">
    <property type="entry name" value="Rev_trsase/Diguanyl_cyclase"/>
</dbReference>
<dbReference type="SUPFAM" id="SSF56672">
    <property type="entry name" value="DNA/RNA polymerases"/>
    <property type="match status" value="1"/>
</dbReference>
<dbReference type="InterPro" id="IPR008042">
    <property type="entry name" value="Retrotrans_Pao"/>
</dbReference>
<dbReference type="EMBL" id="BMAO01033352">
    <property type="protein sequence ID" value="GFQ88921.1"/>
    <property type="molecule type" value="Genomic_DNA"/>
</dbReference>
<evidence type="ECO:0000256" key="1">
    <source>
        <dbReference type="SAM" id="Coils"/>
    </source>
</evidence>
<gene>
    <name evidence="2" type="primary">AVEN_193675_1</name>
    <name evidence="2" type="ORF">TNCT_271341</name>
</gene>